<name>A0A6A5UQV2_9PLEO</name>
<reference evidence="2" key="1">
    <citation type="journal article" date="2020" name="Stud. Mycol.">
        <title>101 Dothideomycetes genomes: a test case for predicting lifestyles and emergence of pathogens.</title>
        <authorList>
            <person name="Haridas S."/>
            <person name="Albert R."/>
            <person name="Binder M."/>
            <person name="Bloem J."/>
            <person name="Labutti K."/>
            <person name="Salamov A."/>
            <person name="Andreopoulos B."/>
            <person name="Baker S."/>
            <person name="Barry K."/>
            <person name="Bills G."/>
            <person name="Bluhm B."/>
            <person name="Cannon C."/>
            <person name="Castanera R."/>
            <person name="Culley D."/>
            <person name="Daum C."/>
            <person name="Ezra D."/>
            <person name="Gonzalez J."/>
            <person name="Henrissat B."/>
            <person name="Kuo A."/>
            <person name="Liang C."/>
            <person name="Lipzen A."/>
            <person name="Lutzoni F."/>
            <person name="Magnuson J."/>
            <person name="Mondo S."/>
            <person name="Nolan M."/>
            <person name="Ohm R."/>
            <person name="Pangilinan J."/>
            <person name="Park H.-J."/>
            <person name="Ramirez L."/>
            <person name="Alfaro M."/>
            <person name="Sun H."/>
            <person name="Tritt A."/>
            <person name="Yoshinaga Y."/>
            <person name="Zwiers L.-H."/>
            <person name="Turgeon B."/>
            <person name="Goodwin S."/>
            <person name="Spatafora J."/>
            <person name="Crous P."/>
            <person name="Grigoriev I."/>
        </authorList>
    </citation>
    <scope>NUCLEOTIDE SEQUENCE</scope>
    <source>
        <strain evidence="2">CBS 107.79</strain>
    </source>
</reference>
<dbReference type="AlphaFoldDB" id="A0A6A5UQV2"/>
<accession>A0A6A5UQV2</accession>
<proteinExistence type="predicted"/>
<dbReference type="Proteomes" id="UP000800036">
    <property type="component" value="Unassembled WGS sequence"/>
</dbReference>
<sequence length="142" mass="15486">MDRQLSLLKRKDTIYVLLAMKAGERRVRGGQAMACRQEEGPSLGVKPGQRVPLQVTLQLGGGCWGPAGDCRSGSRTSTRTRRTRCSPLQSPDSCAHRLPLCVCCCSSLSRPSGPSSHDGCQRILAWSRGPARPTARRRLSLR</sequence>
<organism evidence="2 3">
    <name type="scientific">Bimuria novae-zelandiae CBS 107.79</name>
    <dbReference type="NCBI Taxonomy" id="1447943"/>
    <lineage>
        <taxon>Eukaryota</taxon>
        <taxon>Fungi</taxon>
        <taxon>Dikarya</taxon>
        <taxon>Ascomycota</taxon>
        <taxon>Pezizomycotina</taxon>
        <taxon>Dothideomycetes</taxon>
        <taxon>Pleosporomycetidae</taxon>
        <taxon>Pleosporales</taxon>
        <taxon>Massarineae</taxon>
        <taxon>Didymosphaeriaceae</taxon>
        <taxon>Bimuria</taxon>
    </lineage>
</organism>
<dbReference type="EMBL" id="ML976734">
    <property type="protein sequence ID" value="KAF1967255.1"/>
    <property type="molecule type" value="Genomic_DNA"/>
</dbReference>
<evidence type="ECO:0000256" key="1">
    <source>
        <dbReference type="SAM" id="MobiDB-lite"/>
    </source>
</evidence>
<evidence type="ECO:0000313" key="3">
    <source>
        <dbReference type="Proteomes" id="UP000800036"/>
    </source>
</evidence>
<keyword evidence="3" id="KW-1185">Reference proteome</keyword>
<gene>
    <name evidence="2" type="ORF">BU23DRAFT_292556</name>
</gene>
<evidence type="ECO:0000313" key="2">
    <source>
        <dbReference type="EMBL" id="KAF1967255.1"/>
    </source>
</evidence>
<protein>
    <submittedName>
        <fullName evidence="2">Uncharacterized protein</fullName>
    </submittedName>
</protein>
<feature type="region of interest" description="Disordered" evidence="1">
    <location>
        <begin position="66"/>
        <end position="93"/>
    </location>
</feature>